<accession>A0A1Y3XQY5</accession>
<dbReference type="RefSeq" id="WP_094335684.1">
    <property type="nucleotide sequence ID" value="NZ_NFIE01000014.1"/>
</dbReference>
<evidence type="ECO:0000313" key="3">
    <source>
        <dbReference type="Proteomes" id="UP000195781"/>
    </source>
</evidence>
<dbReference type="Gene3D" id="2.170.270.10">
    <property type="entry name" value="SET domain"/>
    <property type="match status" value="1"/>
</dbReference>
<feature type="domain" description="SET" evidence="1">
    <location>
        <begin position="16"/>
        <end position="127"/>
    </location>
</feature>
<sequence>MGIDENAFAYVLDTIPLGYIAPSPVHGNGLFARCAIPAGSVIATLDGQVMSWSTYRELRDSIDSTSPILFYEWNALEQNTLLVRPFRTKYSFINHSRSPNLQIERFPLRVVALSDIAQDEEFLLDYRKEPLNEEYLNGHGRTYL</sequence>
<dbReference type="Pfam" id="PF00856">
    <property type="entry name" value="SET"/>
    <property type="match status" value="1"/>
</dbReference>
<dbReference type="OrthoDB" id="9790349at2"/>
<dbReference type="PROSITE" id="PS50280">
    <property type="entry name" value="SET"/>
    <property type="match status" value="1"/>
</dbReference>
<gene>
    <name evidence="2" type="ORF">B5G02_06780</name>
</gene>
<dbReference type="InterPro" id="IPR001214">
    <property type="entry name" value="SET_dom"/>
</dbReference>
<dbReference type="AlphaFoldDB" id="A0A1Y3XQY5"/>
<dbReference type="CDD" id="cd08161">
    <property type="entry name" value="SET"/>
    <property type="match status" value="1"/>
</dbReference>
<dbReference type="SMART" id="SM00317">
    <property type="entry name" value="SET"/>
    <property type="match status" value="1"/>
</dbReference>
<name>A0A1Y3XQY5_9ACTN</name>
<organism evidence="2 3">
    <name type="scientific">[Collinsella] massiliensis</name>
    <dbReference type="NCBI Taxonomy" id="1232426"/>
    <lineage>
        <taxon>Bacteria</taxon>
        <taxon>Bacillati</taxon>
        <taxon>Actinomycetota</taxon>
        <taxon>Coriobacteriia</taxon>
        <taxon>Coriobacteriales</taxon>
        <taxon>Coriobacteriaceae</taxon>
        <taxon>Enorma</taxon>
    </lineage>
</organism>
<evidence type="ECO:0000313" key="2">
    <source>
        <dbReference type="EMBL" id="OUN87966.1"/>
    </source>
</evidence>
<evidence type="ECO:0000259" key="1">
    <source>
        <dbReference type="PROSITE" id="PS50280"/>
    </source>
</evidence>
<protein>
    <recommendedName>
        <fullName evidence="1">SET domain-containing protein</fullName>
    </recommendedName>
</protein>
<comment type="caution">
    <text evidence="2">The sequence shown here is derived from an EMBL/GenBank/DDBJ whole genome shotgun (WGS) entry which is preliminary data.</text>
</comment>
<dbReference type="SUPFAM" id="SSF82199">
    <property type="entry name" value="SET domain"/>
    <property type="match status" value="1"/>
</dbReference>
<reference evidence="3" key="1">
    <citation type="submission" date="2017-04" db="EMBL/GenBank/DDBJ databases">
        <title>Function of individual gut microbiota members based on whole genome sequencing of pure cultures obtained from chicken caecum.</title>
        <authorList>
            <person name="Medvecky M."/>
            <person name="Cejkova D."/>
            <person name="Polansky O."/>
            <person name="Karasova D."/>
            <person name="Kubasova T."/>
            <person name="Cizek A."/>
            <person name="Rychlik I."/>
        </authorList>
    </citation>
    <scope>NUCLEOTIDE SEQUENCE [LARGE SCALE GENOMIC DNA]</scope>
    <source>
        <strain evidence="3">An5</strain>
    </source>
</reference>
<dbReference type="Proteomes" id="UP000195781">
    <property type="component" value="Unassembled WGS sequence"/>
</dbReference>
<keyword evidence="3" id="KW-1185">Reference proteome</keyword>
<dbReference type="EMBL" id="NFIE01000014">
    <property type="protein sequence ID" value="OUN87966.1"/>
    <property type="molecule type" value="Genomic_DNA"/>
</dbReference>
<proteinExistence type="predicted"/>
<dbReference type="InterPro" id="IPR046341">
    <property type="entry name" value="SET_dom_sf"/>
</dbReference>